<feature type="region of interest" description="Disordered" evidence="1">
    <location>
        <begin position="1"/>
        <end position="87"/>
    </location>
</feature>
<dbReference type="AlphaFoldDB" id="L5LW90"/>
<name>L5LW90_MYODS</name>
<reference evidence="3" key="1">
    <citation type="journal article" date="2013" name="Science">
        <title>Comparative analysis of bat genomes provides insight into the evolution of flight and immunity.</title>
        <authorList>
            <person name="Zhang G."/>
            <person name="Cowled C."/>
            <person name="Shi Z."/>
            <person name="Huang Z."/>
            <person name="Bishop-Lilly K.A."/>
            <person name="Fang X."/>
            <person name="Wynne J.W."/>
            <person name="Xiong Z."/>
            <person name="Baker M.L."/>
            <person name="Zhao W."/>
            <person name="Tachedjian M."/>
            <person name="Zhu Y."/>
            <person name="Zhou P."/>
            <person name="Jiang X."/>
            <person name="Ng J."/>
            <person name="Yang L."/>
            <person name="Wu L."/>
            <person name="Xiao J."/>
            <person name="Feng Y."/>
            <person name="Chen Y."/>
            <person name="Sun X."/>
            <person name="Zhang Y."/>
            <person name="Marsh G.A."/>
            <person name="Crameri G."/>
            <person name="Broder C.C."/>
            <person name="Frey K.G."/>
            <person name="Wang L.F."/>
            <person name="Wang J."/>
        </authorList>
    </citation>
    <scope>NUCLEOTIDE SEQUENCE [LARGE SCALE GENOMIC DNA]</scope>
</reference>
<keyword evidence="3" id="KW-1185">Reference proteome</keyword>
<evidence type="ECO:0000256" key="1">
    <source>
        <dbReference type="SAM" id="MobiDB-lite"/>
    </source>
</evidence>
<dbReference type="GO" id="GO:0016301">
    <property type="term" value="F:kinase activity"/>
    <property type="evidence" value="ECO:0007669"/>
    <property type="project" value="UniProtKB-KW"/>
</dbReference>
<dbReference type="SUPFAM" id="SSF55550">
    <property type="entry name" value="SH2 domain"/>
    <property type="match status" value="1"/>
</dbReference>
<gene>
    <name evidence="2" type="ORF">MDA_GLEAN10005300</name>
</gene>
<evidence type="ECO:0000313" key="3">
    <source>
        <dbReference type="Proteomes" id="UP000010556"/>
    </source>
</evidence>
<dbReference type="InterPro" id="IPR036860">
    <property type="entry name" value="SH2_dom_sf"/>
</dbReference>
<proteinExistence type="predicted"/>
<dbReference type="Proteomes" id="UP000010556">
    <property type="component" value="Unassembled WGS sequence"/>
</dbReference>
<dbReference type="EMBL" id="KB107221">
    <property type="protein sequence ID" value="ELK30295.1"/>
    <property type="molecule type" value="Genomic_DNA"/>
</dbReference>
<protein>
    <submittedName>
        <fullName evidence="2">Phosphatidylinositol 3-kinase regulatory subunit beta</fullName>
    </submittedName>
</protein>
<feature type="compositionally biased region" description="Basic and acidic residues" evidence="1">
    <location>
        <begin position="50"/>
        <end position="60"/>
    </location>
</feature>
<dbReference type="Gene3D" id="1.10.287.1490">
    <property type="match status" value="1"/>
</dbReference>
<sequence length="212" mass="23668">MQRVLLSSERRKPRISGPMRAARSRNRSCGQGPRASDNREIDQRMSSLKPDLRQQRRYETRTWYGSGRRPAEENQGVLGNQKEPEAQSALMEDEGALPHREGRTWHVGTIHRAQAEEMLDGKREGTLLIPESSQRAAVPARWGWTAIPTPVSSTGRWLGYCGARRPVRLCRSWCCMTSPPPSCNTTTHLALAVTLHIRASPGPAPTPTPTAR</sequence>
<organism evidence="2 3">
    <name type="scientific">Myotis davidii</name>
    <name type="common">David's myotis</name>
    <dbReference type="NCBI Taxonomy" id="225400"/>
    <lineage>
        <taxon>Eukaryota</taxon>
        <taxon>Metazoa</taxon>
        <taxon>Chordata</taxon>
        <taxon>Craniata</taxon>
        <taxon>Vertebrata</taxon>
        <taxon>Euteleostomi</taxon>
        <taxon>Mammalia</taxon>
        <taxon>Eutheria</taxon>
        <taxon>Laurasiatheria</taxon>
        <taxon>Chiroptera</taxon>
        <taxon>Yangochiroptera</taxon>
        <taxon>Vespertilionidae</taxon>
        <taxon>Myotis</taxon>
    </lineage>
</organism>
<keyword evidence="2" id="KW-0418">Kinase</keyword>
<keyword evidence="2" id="KW-0808">Transferase</keyword>
<accession>L5LW90</accession>
<evidence type="ECO:0000313" key="2">
    <source>
        <dbReference type="EMBL" id="ELK30295.1"/>
    </source>
</evidence>
<dbReference type="PRINTS" id="PR00678">
    <property type="entry name" value="PI3KINASEP85"/>
</dbReference>